<feature type="transmembrane region" description="Helical" evidence="8">
    <location>
        <begin position="132"/>
        <end position="155"/>
    </location>
</feature>
<dbReference type="AlphaFoldDB" id="A0A2N7JN71"/>
<evidence type="ECO:0000313" key="13">
    <source>
        <dbReference type="Proteomes" id="UP000235533"/>
    </source>
</evidence>
<dbReference type="EMBL" id="VTXL01000010">
    <property type="protein sequence ID" value="NOJ13666.1"/>
    <property type="molecule type" value="Genomic_DNA"/>
</dbReference>
<keyword evidence="6 8" id="KW-1133">Transmembrane helix</keyword>
<comment type="subcellular location">
    <subcellularLocation>
        <location evidence="1">Cell membrane</location>
        <topology evidence="1">Multi-pass membrane protein</topology>
    </subcellularLocation>
</comment>
<dbReference type="Proteomes" id="UP000519158">
    <property type="component" value="Unassembled WGS sequence"/>
</dbReference>
<accession>A0A2N7JN71</accession>
<reference evidence="10 14" key="5">
    <citation type="submission" date="2019-09" db="EMBL/GenBank/DDBJ databases">
        <title>Draft genome sequencing and comparative genomics of hatchery-associated Vibrios.</title>
        <authorList>
            <person name="Kehlet-Delgado H."/>
            <person name="Mueller R.S."/>
        </authorList>
    </citation>
    <scope>NUCLEOTIDE SEQUENCE [LARGE SCALE GENOMIC DNA]</scope>
    <source>
        <strain evidence="10 14">99-70-13A3</strain>
    </source>
</reference>
<keyword evidence="3" id="KW-0813">Transport</keyword>
<dbReference type="InterPro" id="IPR011606">
    <property type="entry name" value="Brnchd-chn_aa_trnsp_permease"/>
</dbReference>
<comment type="caution">
    <text evidence="11">The sequence shown here is derived from an EMBL/GenBank/DDBJ whole genome shotgun (WGS) entry which is preliminary data.</text>
</comment>
<evidence type="ECO:0000313" key="11">
    <source>
        <dbReference type="EMBL" id="PMM43480.1"/>
    </source>
</evidence>
<dbReference type="EMBL" id="MCZF01000260">
    <property type="protein sequence ID" value="PMM43480.1"/>
    <property type="molecule type" value="Genomic_DNA"/>
</dbReference>
<dbReference type="GO" id="GO:1903785">
    <property type="term" value="P:L-valine transmembrane transport"/>
    <property type="evidence" value="ECO:0007669"/>
    <property type="project" value="TreeGrafter"/>
</dbReference>
<comment type="similarity">
    <text evidence="2">Belongs to the AzlC family.</text>
</comment>
<feature type="transmembrane region" description="Helical" evidence="8">
    <location>
        <begin position="12"/>
        <end position="32"/>
    </location>
</feature>
<feature type="transmembrane region" description="Helical" evidence="8">
    <location>
        <begin position="52"/>
        <end position="84"/>
    </location>
</feature>
<evidence type="ECO:0000313" key="12">
    <source>
        <dbReference type="Proteomes" id="UP000050463"/>
    </source>
</evidence>
<reference evidence="9 12" key="1">
    <citation type="submission" date="2015-08" db="EMBL/GenBank/DDBJ databases">
        <title>Draft Genome Sequence of Vibrio splendidus UCD-SED7.</title>
        <authorList>
            <person name="Lee R.D."/>
            <person name="Lang J.M."/>
            <person name="Coil D.A."/>
            <person name="Jospin G."/>
            <person name="Eisen J.A."/>
        </authorList>
    </citation>
    <scope>NUCLEOTIDE SEQUENCE [LARGE SCALE GENOMIC DNA]</scope>
    <source>
        <strain evidence="9 12">UCD-SED7</strain>
    </source>
</reference>
<sequence>MDNNTMDKRTQLWKGVMAAMPLSIAVIPWGILAGSYAIDAGLNQLQAQAMSAILFAGSAQLVAAGMFKAGIGLGTMLLTTLFITSRHFLYSVSMRDKISHLPARWRLLLGFWLTDELFAICSGQSQQEFNRWYAAGVGGGFYLVWNIASFVGIVAGSQIPSLNEIGLDFAVAATFIALVFPLIRTLPTVVCVVVSLVTSVAMAVNQVEGGLMIAAISGMLAGFISESFVERNNGQKQANEGESA</sequence>
<dbReference type="Proteomes" id="UP000235533">
    <property type="component" value="Unassembled WGS sequence"/>
</dbReference>
<dbReference type="GO" id="GO:0005886">
    <property type="term" value="C:plasma membrane"/>
    <property type="evidence" value="ECO:0007669"/>
    <property type="project" value="UniProtKB-SubCell"/>
</dbReference>
<evidence type="ECO:0000256" key="2">
    <source>
        <dbReference type="ARBA" id="ARBA00010735"/>
    </source>
</evidence>
<dbReference type="RefSeq" id="WP_016768487.1">
    <property type="nucleotide sequence ID" value="NZ_CAWOEE010000001.1"/>
</dbReference>
<evidence type="ECO:0000313" key="9">
    <source>
        <dbReference type="EMBL" id="KPL95644.1"/>
    </source>
</evidence>
<keyword evidence="5 8" id="KW-0812">Transmembrane</keyword>
<evidence type="ECO:0000256" key="4">
    <source>
        <dbReference type="ARBA" id="ARBA00022475"/>
    </source>
</evidence>
<organism evidence="11 13">
    <name type="scientific">Vibrio splendidus</name>
    <dbReference type="NCBI Taxonomy" id="29497"/>
    <lineage>
        <taxon>Bacteria</taxon>
        <taxon>Pseudomonadati</taxon>
        <taxon>Pseudomonadota</taxon>
        <taxon>Gammaproteobacteria</taxon>
        <taxon>Vibrionales</taxon>
        <taxon>Vibrionaceae</taxon>
        <taxon>Vibrio</taxon>
    </lineage>
</organism>
<evidence type="ECO:0000313" key="14">
    <source>
        <dbReference type="Proteomes" id="UP000519158"/>
    </source>
</evidence>
<dbReference type="Proteomes" id="UP000050463">
    <property type="component" value="Unassembled WGS sequence"/>
</dbReference>
<evidence type="ECO:0000313" key="10">
    <source>
        <dbReference type="EMBL" id="NOJ13666.1"/>
    </source>
</evidence>
<feature type="transmembrane region" description="Helical" evidence="8">
    <location>
        <begin position="167"/>
        <end position="197"/>
    </location>
</feature>
<dbReference type="Pfam" id="PF03591">
    <property type="entry name" value="AzlC"/>
    <property type="match status" value="1"/>
</dbReference>
<dbReference type="PANTHER" id="PTHR34979">
    <property type="entry name" value="INNER MEMBRANE PROTEIN YGAZ"/>
    <property type="match status" value="1"/>
</dbReference>
<evidence type="ECO:0000256" key="1">
    <source>
        <dbReference type="ARBA" id="ARBA00004651"/>
    </source>
</evidence>
<evidence type="ECO:0000256" key="7">
    <source>
        <dbReference type="ARBA" id="ARBA00023136"/>
    </source>
</evidence>
<evidence type="ECO:0000256" key="6">
    <source>
        <dbReference type="ARBA" id="ARBA00022989"/>
    </source>
</evidence>
<dbReference type="PANTHER" id="PTHR34979:SF1">
    <property type="entry name" value="INNER MEMBRANE PROTEIN YGAZ"/>
    <property type="match status" value="1"/>
</dbReference>
<gene>
    <name evidence="9" type="ORF">AN168_08355</name>
    <name evidence="11" type="ORF">BCT54_06430</name>
    <name evidence="10" type="ORF">F0234_12945</name>
</gene>
<name>A0A2N7JN71_VIBSP</name>
<keyword evidence="4" id="KW-1003">Cell membrane</keyword>
<dbReference type="EMBL" id="LIZK01000002">
    <property type="protein sequence ID" value="KPL95644.1"/>
    <property type="molecule type" value="Genomic_DNA"/>
</dbReference>
<reference evidence="11" key="4">
    <citation type="journal article" date="2018" name="Nature">
        <title>A major lineage of non-tailed dsDNA viruses as unrecognized killers of marine bacteria.</title>
        <authorList>
            <person name="Kauffman K.M."/>
            <person name="Hussain F.A."/>
            <person name="Yang J."/>
            <person name="Arevalo P."/>
            <person name="Brown J.M."/>
            <person name="Chang W.K."/>
            <person name="VanInsberghe D."/>
            <person name="Elsherbini J."/>
            <person name="Sharma R.S."/>
            <person name="Cutler M.B."/>
            <person name="Kelly L."/>
            <person name="Polz M.F."/>
        </authorList>
    </citation>
    <scope>NUCLEOTIDE SEQUENCE</scope>
    <source>
        <strain evidence="11">10N.261.48.B5</strain>
    </source>
</reference>
<protein>
    <submittedName>
        <fullName evidence="10">AzlC family ABC transporter permease</fullName>
    </submittedName>
    <submittedName>
        <fullName evidence="11">Branched-chain amino acid ABC transporter permease</fullName>
    </submittedName>
</protein>
<reference evidence="11" key="3">
    <citation type="submission" date="2016-07" db="EMBL/GenBank/DDBJ databases">
        <authorList>
            <person name="Wan K."/>
            <person name="Booth B."/>
            <person name="Spirohn K."/>
            <person name="Hao T."/>
            <person name="Hu Y."/>
            <person name="Calderwood M."/>
            <person name="Hill D."/>
            <person name="Mohr S."/>
            <person name="Vidal M."/>
            <person name="Celniker S."/>
            <person name="Perrimon N."/>
        </authorList>
    </citation>
    <scope>NUCLEOTIDE SEQUENCE</scope>
    <source>
        <strain evidence="11">10N.261.48.B5</strain>
    </source>
</reference>
<keyword evidence="7 8" id="KW-0472">Membrane</keyword>
<reference evidence="13" key="2">
    <citation type="submission" date="2016-07" db="EMBL/GenBank/DDBJ databases">
        <title>Nontailed viruses are major unrecognized killers of bacteria in the ocean.</title>
        <authorList>
            <person name="Kauffman K."/>
            <person name="Hussain F."/>
            <person name="Yang J."/>
            <person name="Arevalo P."/>
            <person name="Brown J."/>
            <person name="Cutler M."/>
            <person name="Kelly L."/>
            <person name="Polz M.F."/>
        </authorList>
    </citation>
    <scope>NUCLEOTIDE SEQUENCE [LARGE SCALE GENOMIC DNA]</scope>
    <source>
        <strain evidence="13">10N.261.48.B5</strain>
    </source>
</reference>
<evidence type="ECO:0000256" key="3">
    <source>
        <dbReference type="ARBA" id="ARBA00022448"/>
    </source>
</evidence>
<proteinExistence type="inferred from homology"/>
<evidence type="ECO:0000256" key="8">
    <source>
        <dbReference type="SAM" id="Phobius"/>
    </source>
</evidence>
<evidence type="ECO:0000256" key="5">
    <source>
        <dbReference type="ARBA" id="ARBA00022692"/>
    </source>
</evidence>